<dbReference type="Proteomes" id="UP001179952">
    <property type="component" value="Unassembled WGS sequence"/>
</dbReference>
<evidence type="ECO:0000313" key="1">
    <source>
        <dbReference type="EMBL" id="KAK1272083.1"/>
    </source>
</evidence>
<reference evidence="1" key="2">
    <citation type="submission" date="2023-06" db="EMBL/GenBank/DDBJ databases">
        <authorList>
            <person name="Ma L."/>
            <person name="Liu K.-W."/>
            <person name="Li Z."/>
            <person name="Hsiao Y.-Y."/>
            <person name="Qi Y."/>
            <person name="Fu T."/>
            <person name="Tang G."/>
            <person name="Zhang D."/>
            <person name="Sun W.-H."/>
            <person name="Liu D.-K."/>
            <person name="Li Y."/>
            <person name="Chen G.-Z."/>
            <person name="Liu X.-D."/>
            <person name="Liao X.-Y."/>
            <person name="Jiang Y.-T."/>
            <person name="Yu X."/>
            <person name="Hao Y."/>
            <person name="Huang J."/>
            <person name="Zhao X.-W."/>
            <person name="Ke S."/>
            <person name="Chen Y.-Y."/>
            <person name="Wu W.-L."/>
            <person name="Hsu J.-L."/>
            <person name="Lin Y.-F."/>
            <person name="Huang M.-D."/>
            <person name="Li C.-Y."/>
            <person name="Huang L."/>
            <person name="Wang Z.-W."/>
            <person name="Zhao X."/>
            <person name="Zhong W.-Y."/>
            <person name="Peng D.-H."/>
            <person name="Ahmad S."/>
            <person name="Lan S."/>
            <person name="Zhang J.-S."/>
            <person name="Tsai W.-C."/>
            <person name="Van De Peer Y."/>
            <person name="Liu Z.-J."/>
        </authorList>
    </citation>
    <scope>NUCLEOTIDE SEQUENCE</scope>
    <source>
        <strain evidence="1">SCP</strain>
        <tissue evidence="1">Leaves</tissue>
    </source>
</reference>
<dbReference type="InterPro" id="IPR007750">
    <property type="entry name" value="DUF674"/>
</dbReference>
<organism evidence="1 2">
    <name type="scientific">Acorus gramineus</name>
    <name type="common">Dwarf sweet flag</name>
    <dbReference type="NCBI Taxonomy" id="55184"/>
    <lineage>
        <taxon>Eukaryota</taxon>
        <taxon>Viridiplantae</taxon>
        <taxon>Streptophyta</taxon>
        <taxon>Embryophyta</taxon>
        <taxon>Tracheophyta</taxon>
        <taxon>Spermatophyta</taxon>
        <taxon>Magnoliopsida</taxon>
        <taxon>Liliopsida</taxon>
        <taxon>Acoraceae</taxon>
        <taxon>Acorus</taxon>
    </lineage>
</organism>
<protein>
    <submittedName>
        <fullName evidence="1">Uncharacterized protein</fullName>
    </submittedName>
</protein>
<dbReference type="PANTHER" id="PTHR33103:SF27">
    <property type="entry name" value="OS04G0594700 PROTEIN"/>
    <property type="match status" value="1"/>
</dbReference>
<name>A0AAV9B5S3_ACOGR</name>
<proteinExistence type="predicted"/>
<keyword evidence="2" id="KW-1185">Reference proteome</keyword>
<dbReference type="Pfam" id="PF05056">
    <property type="entry name" value="DUF674"/>
    <property type="match status" value="2"/>
</dbReference>
<evidence type="ECO:0000313" key="2">
    <source>
        <dbReference type="Proteomes" id="UP001179952"/>
    </source>
</evidence>
<sequence>MRLALNLLIDKKRNRVFCVKSDKDFVDILFSFLTLPVGPIVRLLNKRSSAGCIDALYQCVENLDPKHLKTRACAEMLLHPLSECEKQYEGLVLKYDDRKVGIGYLCPNWDCVKSRRLYSSVKYFKCCCGEVMIKGSAMFIVTDDLHVMPDVAETFMSLVDEHGVEDESDLEEMTVSLCKEKVLKLLKRALISESPLTEFSKATLKIFCSKTSGEVFYAVGAEDFLDNLFSTLIFPLDLVVKNLGGNCSIPCIDNLYHSVDELGVSYMNLEVQKSNLLCTKLPYHFCCANLLIPENKNLYSEKHICGCGRCYNIQWGCGWLSKICYCGQNNWRFLTLRPALVNQNLDGKTEDGGTFVKKRTKLMVTDEMVVTPLINHPNLDKGDLDEIEPVFGKNEVIFNFYSSYILSCSSFYLSLRCKSL</sequence>
<comment type="caution">
    <text evidence="1">The sequence shown here is derived from an EMBL/GenBank/DDBJ whole genome shotgun (WGS) entry which is preliminary data.</text>
</comment>
<dbReference type="PANTHER" id="PTHR33103">
    <property type="entry name" value="OS01G0153900 PROTEIN"/>
    <property type="match status" value="1"/>
</dbReference>
<dbReference type="AlphaFoldDB" id="A0AAV9B5S3"/>
<accession>A0AAV9B5S3</accession>
<gene>
    <name evidence="1" type="ORF">QJS04_geneDACA019996</name>
</gene>
<dbReference type="EMBL" id="JAUJYN010000005">
    <property type="protein sequence ID" value="KAK1272083.1"/>
    <property type="molecule type" value="Genomic_DNA"/>
</dbReference>
<reference evidence="1" key="1">
    <citation type="journal article" date="2023" name="Nat. Commun.">
        <title>Diploid and tetraploid genomes of Acorus and the evolution of monocots.</title>
        <authorList>
            <person name="Ma L."/>
            <person name="Liu K.W."/>
            <person name="Li Z."/>
            <person name="Hsiao Y.Y."/>
            <person name="Qi Y."/>
            <person name="Fu T."/>
            <person name="Tang G.D."/>
            <person name="Zhang D."/>
            <person name="Sun W.H."/>
            <person name="Liu D.K."/>
            <person name="Li Y."/>
            <person name="Chen G.Z."/>
            <person name="Liu X.D."/>
            <person name="Liao X.Y."/>
            <person name="Jiang Y.T."/>
            <person name="Yu X."/>
            <person name="Hao Y."/>
            <person name="Huang J."/>
            <person name="Zhao X.W."/>
            <person name="Ke S."/>
            <person name="Chen Y.Y."/>
            <person name="Wu W.L."/>
            <person name="Hsu J.L."/>
            <person name="Lin Y.F."/>
            <person name="Huang M.D."/>
            <person name="Li C.Y."/>
            <person name="Huang L."/>
            <person name="Wang Z.W."/>
            <person name="Zhao X."/>
            <person name="Zhong W.Y."/>
            <person name="Peng D.H."/>
            <person name="Ahmad S."/>
            <person name="Lan S."/>
            <person name="Zhang J.S."/>
            <person name="Tsai W.C."/>
            <person name="Van de Peer Y."/>
            <person name="Liu Z.J."/>
        </authorList>
    </citation>
    <scope>NUCLEOTIDE SEQUENCE</scope>
    <source>
        <strain evidence="1">SCP</strain>
    </source>
</reference>